<protein>
    <submittedName>
        <fullName evidence="2">Uncharacterized protein</fullName>
    </submittedName>
</protein>
<dbReference type="EMBL" id="MCFN01000253">
    <property type="protein sequence ID" value="OXB61793.1"/>
    <property type="molecule type" value="Genomic_DNA"/>
</dbReference>
<proteinExistence type="predicted"/>
<evidence type="ECO:0000256" key="1">
    <source>
        <dbReference type="SAM" id="MobiDB-lite"/>
    </source>
</evidence>
<dbReference type="Proteomes" id="UP000198323">
    <property type="component" value="Unassembled WGS sequence"/>
</dbReference>
<evidence type="ECO:0000313" key="3">
    <source>
        <dbReference type="Proteomes" id="UP000198323"/>
    </source>
</evidence>
<dbReference type="STRING" id="9009.A0A226N2I3"/>
<gene>
    <name evidence="2" type="ORF">ASZ78_004066</name>
</gene>
<organism evidence="2 3">
    <name type="scientific">Callipepla squamata</name>
    <name type="common">Scaled quail</name>
    <dbReference type="NCBI Taxonomy" id="9009"/>
    <lineage>
        <taxon>Eukaryota</taxon>
        <taxon>Metazoa</taxon>
        <taxon>Chordata</taxon>
        <taxon>Craniata</taxon>
        <taxon>Vertebrata</taxon>
        <taxon>Euteleostomi</taxon>
        <taxon>Archelosauria</taxon>
        <taxon>Archosauria</taxon>
        <taxon>Dinosauria</taxon>
        <taxon>Saurischia</taxon>
        <taxon>Theropoda</taxon>
        <taxon>Coelurosauria</taxon>
        <taxon>Aves</taxon>
        <taxon>Neognathae</taxon>
        <taxon>Galloanserae</taxon>
        <taxon>Galliformes</taxon>
        <taxon>Odontophoridae</taxon>
        <taxon>Callipepla</taxon>
    </lineage>
</organism>
<evidence type="ECO:0000313" key="2">
    <source>
        <dbReference type="EMBL" id="OXB61793.1"/>
    </source>
</evidence>
<dbReference type="AlphaFoldDB" id="A0A226N2I3"/>
<name>A0A226N2I3_CALSU</name>
<reference evidence="2 3" key="1">
    <citation type="submission" date="2016-07" db="EMBL/GenBank/DDBJ databases">
        <title>Disparate Historic Effective Population Sizes Predicted by Modern Levels of Genome Diversity for the Scaled Quail (Callipepla squamata) and the Northern Bobwhite (Colinus virginianus): Inferences from First and Second Generation Draft Genome Assemblies for Sympatric New World Quail.</title>
        <authorList>
            <person name="Oldeschulte D.L."/>
            <person name="Halley Y.A."/>
            <person name="Bhattarai E.K."/>
            <person name="Brashear W.A."/>
            <person name="Hill J."/>
            <person name="Metz R.P."/>
            <person name="Johnson C.D."/>
            <person name="Rollins D."/>
            <person name="Peterson M.J."/>
            <person name="Bickhart D.M."/>
            <person name="Decker J.E."/>
            <person name="Seabury C.M."/>
        </authorList>
    </citation>
    <scope>NUCLEOTIDE SEQUENCE [LARGE SCALE GENOMIC DNA]</scope>
    <source>
        <strain evidence="2 3">Texas</strain>
        <tissue evidence="2">Leg muscle</tissue>
    </source>
</reference>
<dbReference type="OrthoDB" id="25414at2759"/>
<keyword evidence="3" id="KW-1185">Reference proteome</keyword>
<feature type="region of interest" description="Disordered" evidence="1">
    <location>
        <begin position="1"/>
        <end position="146"/>
    </location>
</feature>
<feature type="compositionally biased region" description="Low complexity" evidence="1">
    <location>
        <begin position="73"/>
        <end position="111"/>
    </location>
</feature>
<sequence length="146" mass="14981">MGYDQRHASPRSSTASQYSCTTSPRSSYSDSRYGPPGGSELDGTAAAGLAVASPRSSLCSPEGRGAPGAAVVSPRSSISSQSSRSSRGSMSAYPELQLPSPRSSLLGPGPQEDCAAPELGDVYRKVRAQSPPRHDPQHPAPDAAAP</sequence>
<comment type="caution">
    <text evidence="2">The sequence shown here is derived from an EMBL/GenBank/DDBJ whole genome shotgun (WGS) entry which is preliminary data.</text>
</comment>
<accession>A0A226N2I3</accession>
<feature type="compositionally biased region" description="Polar residues" evidence="1">
    <location>
        <begin position="10"/>
        <end position="30"/>
    </location>
</feature>